<dbReference type="AlphaFoldDB" id="A0A1R3TW20"/>
<dbReference type="RefSeq" id="WP_077107362.1">
    <property type="nucleotide sequence ID" value="NZ_FMUE01000005.1"/>
</dbReference>
<name>A0A1R3TW20_9HYPH</name>
<dbReference type="PANTHER" id="PTHR43976:SF16">
    <property type="entry name" value="SHORT-CHAIN DEHYDROGENASE_REDUCTASE FAMILY PROTEIN"/>
    <property type="match status" value="1"/>
</dbReference>
<dbReference type="InterPro" id="IPR002347">
    <property type="entry name" value="SDR_fam"/>
</dbReference>
<dbReference type="Pfam" id="PF00106">
    <property type="entry name" value="adh_short"/>
    <property type="match status" value="1"/>
</dbReference>
<sequence>MATSASKGQKTAFVTGASSGIGKAAALALNRAGYRVIGTSRKASPDEVRDGIRMIACDVTSDASVAAAASLALAELGQIDLLVNNAGYAISGAAEESSIEQVHALFDTNFLGVVRVTNAVLPIMRQQGFGRILNIGSVVGLIPGPFGAYYTASKHAIEGYSESLDHEVRPFGIRVAVIEPWATKTSIEANSPRGDRPVAAYGQTFARYQAAFNAAMAAGDTADDVATTILTAAQTKTPRLRYPSGKAARETSFARRFLPRAVFDRILRKQFNIA</sequence>
<dbReference type="PRINTS" id="PR00081">
    <property type="entry name" value="GDHRDH"/>
</dbReference>
<keyword evidence="2 5" id="KW-0560">Oxidoreductase</keyword>
<evidence type="ECO:0000256" key="1">
    <source>
        <dbReference type="ARBA" id="ARBA00006484"/>
    </source>
</evidence>
<dbReference type="GO" id="GO:0004316">
    <property type="term" value="F:3-oxoacyl-[acyl-carrier-protein] reductase (NADPH) activity"/>
    <property type="evidence" value="ECO:0007669"/>
    <property type="project" value="UniProtKB-EC"/>
</dbReference>
<dbReference type="InterPro" id="IPR036291">
    <property type="entry name" value="NAD(P)-bd_dom_sf"/>
</dbReference>
<gene>
    <name evidence="5" type="primary">fabG_9</name>
    <name evidence="5" type="ORF">DSM25559_2573</name>
</gene>
<proteinExistence type="inferred from homology"/>
<organism evidence="5 6">
    <name type="scientific">Agrobacterium rosae</name>
    <dbReference type="NCBI Taxonomy" id="1972867"/>
    <lineage>
        <taxon>Bacteria</taxon>
        <taxon>Pseudomonadati</taxon>
        <taxon>Pseudomonadota</taxon>
        <taxon>Alphaproteobacteria</taxon>
        <taxon>Hyphomicrobiales</taxon>
        <taxon>Rhizobiaceae</taxon>
        <taxon>Rhizobium/Agrobacterium group</taxon>
        <taxon>Agrobacterium</taxon>
    </lineage>
</organism>
<dbReference type="STRING" id="1907666.DSM25559_2573"/>
<dbReference type="SUPFAM" id="SSF51735">
    <property type="entry name" value="NAD(P)-binding Rossmann-fold domains"/>
    <property type="match status" value="1"/>
</dbReference>
<dbReference type="InterPro" id="IPR051911">
    <property type="entry name" value="SDR_oxidoreductase"/>
</dbReference>
<evidence type="ECO:0000256" key="3">
    <source>
        <dbReference type="RuleBase" id="RU000363"/>
    </source>
</evidence>
<comment type="similarity">
    <text evidence="1 3">Belongs to the short-chain dehydrogenases/reductases (SDR) family.</text>
</comment>
<reference evidence="6" key="1">
    <citation type="submission" date="2016-10" db="EMBL/GenBank/DDBJ databases">
        <authorList>
            <person name="Wibberg D."/>
        </authorList>
    </citation>
    <scope>NUCLEOTIDE SEQUENCE [LARGE SCALE GENOMIC DNA]</scope>
</reference>
<protein>
    <submittedName>
        <fullName evidence="5">3-oxoacyl-[acyl-carrier-protein] reductase FabG</fullName>
        <ecNumber evidence="5">1.1.1.100</ecNumber>
    </submittedName>
</protein>
<dbReference type="PRINTS" id="PR00080">
    <property type="entry name" value="SDRFAMILY"/>
</dbReference>
<evidence type="ECO:0000313" key="5">
    <source>
        <dbReference type="EMBL" id="SCX24679.1"/>
    </source>
</evidence>
<evidence type="ECO:0000256" key="2">
    <source>
        <dbReference type="ARBA" id="ARBA00023002"/>
    </source>
</evidence>
<dbReference type="EC" id="1.1.1.100" evidence="5"/>
<dbReference type="NCBIfam" id="NF004823">
    <property type="entry name" value="PRK06179.1"/>
    <property type="match status" value="1"/>
</dbReference>
<feature type="domain" description="Ketoreductase" evidence="4">
    <location>
        <begin position="10"/>
        <end position="184"/>
    </location>
</feature>
<accession>A0A1R3TW20</accession>
<dbReference type="Gene3D" id="3.40.50.720">
    <property type="entry name" value="NAD(P)-binding Rossmann-like Domain"/>
    <property type="match status" value="1"/>
</dbReference>
<evidence type="ECO:0000259" key="4">
    <source>
        <dbReference type="SMART" id="SM00822"/>
    </source>
</evidence>
<dbReference type="PANTHER" id="PTHR43976">
    <property type="entry name" value="SHORT CHAIN DEHYDROGENASE"/>
    <property type="match status" value="1"/>
</dbReference>
<dbReference type="EMBL" id="FMUE01000005">
    <property type="protein sequence ID" value="SCX24679.1"/>
    <property type="molecule type" value="Genomic_DNA"/>
</dbReference>
<dbReference type="SMART" id="SM00822">
    <property type="entry name" value="PKS_KR"/>
    <property type="match status" value="1"/>
</dbReference>
<dbReference type="InterPro" id="IPR057326">
    <property type="entry name" value="KR_dom"/>
</dbReference>
<evidence type="ECO:0000313" key="6">
    <source>
        <dbReference type="Proteomes" id="UP000187891"/>
    </source>
</evidence>
<dbReference type="Proteomes" id="UP000187891">
    <property type="component" value="Unassembled WGS sequence"/>
</dbReference>
<dbReference type="CDD" id="cd05374">
    <property type="entry name" value="17beta-HSD-like_SDR_c"/>
    <property type="match status" value="1"/>
</dbReference>